<evidence type="ECO:0000313" key="3">
    <source>
        <dbReference type="Proteomes" id="UP001168821"/>
    </source>
</evidence>
<reference evidence="2" key="1">
    <citation type="journal article" date="2023" name="G3 (Bethesda)">
        <title>Whole genome assemblies of Zophobas morio and Tenebrio molitor.</title>
        <authorList>
            <person name="Kaur S."/>
            <person name="Stinson S.A."/>
            <person name="diCenzo G.C."/>
        </authorList>
    </citation>
    <scope>NUCLEOTIDE SEQUENCE</scope>
    <source>
        <strain evidence="2">QUZm001</strain>
    </source>
</reference>
<dbReference type="AlphaFoldDB" id="A0AA38IUL7"/>
<keyword evidence="3" id="KW-1185">Reference proteome</keyword>
<accession>A0AA38IUL7</accession>
<organism evidence="2 3">
    <name type="scientific">Zophobas morio</name>
    <dbReference type="NCBI Taxonomy" id="2755281"/>
    <lineage>
        <taxon>Eukaryota</taxon>
        <taxon>Metazoa</taxon>
        <taxon>Ecdysozoa</taxon>
        <taxon>Arthropoda</taxon>
        <taxon>Hexapoda</taxon>
        <taxon>Insecta</taxon>
        <taxon>Pterygota</taxon>
        <taxon>Neoptera</taxon>
        <taxon>Endopterygota</taxon>
        <taxon>Coleoptera</taxon>
        <taxon>Polyphaga</taxon>
        <taxon>Cucujiformia</taxon>
        <taxon>Tenebrionidae</taxon>
        <taxon>Zophobas</taxon>
    </lineage>
</organism>
<sequence length="354" mass="40455">MRPESADVSNNPSGDACKKCKIIPVTGLKCVKCNSLSHPSCVKLLKNVQYLGDAQIICCDNGESVDNASNKSQIFEFSHEDIENIIQKVTRPLLHEIELLRMEVRDLKETNVDLIKLMTQSNPSLAPKLFSSQEIKSTVPKWSSVVTQSIDKPSQSLHFPNFRDKVDVNLNKPFTEGERSTDNDNKNSARNRGKKIQKKESTTVTNKQTDEFRVSRDDEINFHDKVENPWMELRRNRSNRRKQVPTITGTSKQEDDGEFRSTYVKRAWFYVGKVVKNIETSSVKAYITKKLSTDEVIVENLKLQGTYDAFKVGVNFSLKDNLLREDFWPQGVCVRRFNFPKKNFLGKNAGTELI</sequence>
<dbReference type="Proteomes" id="UP001168821">
    <property type="component" value="Unassembled WGS sequence"/>
</dbReference>
<name>A0AA38IUL7_9CUCU</name>
<comment type="caution">
    <text evidence="2">The sequence shown here is derived from an EMBL/GenBank/DDBJ whole genome shotgun (WGS) entry which is preliminary data.</text>
</comment>
<gene>
    <name evidence="2" type="ORF">Zmor_007994</name>
</gene>
<feature type="region of interest" description="Disordered" evidence="1">
    <location>
        <begin position="236"/>
        <end position="255"/>
    </location>
</feature>
<feature type="compositionally biased region" description="Basic and acidic residues" evidence="1">
    <location>
        <begin position="175"/>
        <end position="187"/>
    </location>
</feature>
<protein>
    <submittedName>
        <fullName evidence="2">Uncharacterized protein</fullName>
    </submittedName>
</protein>
<dbReference type="EMBL" id="JALNTZ010000002">
    <property type="protein sequence ID" value="KAJ3663767.1"/>
    <property type="molecule type" value="Genomic_DNA"/>
</dbReference>
<proteinExistence type="predicted"/>
<evidence type="ECO:0000313" key="2">
    <source>
        <dbReference type="EMBL" id="KAJ3663767.1"/>
    </source>
</evidence>
<evidence type="ECO:0000256" key="1">
    <source>
        <dbReference type="SAM" id="MobiDB-lite"/>
    </source>
</evidence>
<feature type="region of interest" description="Disordered" evidence="1">
    <location>
        <begin position="173"/>
        <end position="210"/>
    </location>
</feature>